<name>A0AA88DUH2_FICCA</name>
<reference evidence="2" key="1">
    <citation type="submission" date="2023-07" db="EMBL/GenBank/DDBJ databases">
        <title>draft genome sequence of fig (Ficus carica).</title>
        <authorList>
            <person name="Takahashi T."/>
            <person name="Nishimura K."/>
        </authorList>
    </citation>
    <scope>NUCLEOTIDE SEQUENCE</scope>
</reference>
<feature type="compositionally biased region" description="Basic and acidic residues" evidence="1">
    <location>
        <begin position="69"/>
        <end position="79"/>
    </location>
</feature>
<evidence type="ECO:0000313" key="2">
    <source>
        <dbReference type="EMBL" id="GMN62010.1"/>
    </source>
</evidence>
<dbReference type="EMBL" id="BTGU01000121">
    <property type="protein sequence ID" value="GMN62010.1"/>
    <property type="molecule type" value="Genomic_DNA"/>
</dbReference>
<comment type="caution">
    <text evidence="2">The sequence shown here is derived from an EMBL/GenBank/DDBJ whole genome shotgun (WGS) entry which is preliminary data.</text>
</comment>
<keyword evidence="3" id="KW-1185">Reference proteome</keyword>
<protein>
    <submittedName>
        <fullName evidence="2">Uncharacterized protein</fullName>
    </submittedName>
</protein>
<accession>A0AA88DUH2</accession>
<dbReference type="Proteomes" id="UP001187192">
    <property type="component" value="Unassembled WGS sequence"/>
</dbReference>
<dbReference type="AlphaFoldDB" id="A0AA88DUH2"/>
<proteinExistence type="predicted"/>
<feature type="region of interest" description="Disordered" evidence="1">
    <location>
        <begin position="1"/>
        <end position="79"/>
    </location>
</feature>
<sequence>MAVGGWEPISRGANNGGRGDPVMGWGANRGGRGDPVTEWGENGSGRGAANSREGVGGKPRARPPAPARPRREGERGDGI</sequence>
<organism evidence="2 3">
    <name type="scientific">Ficus carica</name>
    <name type="common">Common fig</name>
    <dbReference type="NCBI Taxonomy" id="3494"/>
    <lineage>
        <taxon>Eukaryota</taxon>
        <taxon>Viridiplantae</taxon>
        <taxon>Streptophyta</taxon>
        <taxon>Embryophyta</taxon>
        <taxon>Tracheophyta</taxon>
        <taxon>Spermatophyta</taxon>
        <taxon>Magnoliopsida</taxon>
        <taxon>eudicotyledons</taxon>
        <taxon>Gunneridae</taxon>
        <taxon>Pentapetalae</taxon>
        <taxon>rosids</taxon>
        <taxon>fabids</taxon>
        <taxon>Rosales</taxon>
        <taxon>Moraceae</taxon>
        <taxon>Ficeae</taxon>
        <taxon>Ficus</taxon>
    </lineage>
</organism>
<evidence type="ECO:0000313" key="3">
    <source>
        <dbReference type="Proteomes" id="UP001187192"/>
    </source>
</evidence>
<gene>
    <name evidence="2" type="ORF">TIFTF001_031102</name>
</gene>
<evidence type="ECO:0000256" key="1">
    <source>
        <dbReference type="SAM" id="MobiDB-lite"/>
    </source>
</evidence>